<dbReference type="AlphaFoldDB" id="A0A397V7C3"/>
<dbReference type="Pfam" id="PF01521">
    <property type="entry name" value="Fe-S_biosyn"/>
    <property type="match status" value="1"/>
</dbReference>
<dbReference type="InterPro" id="IPR017870">
    <property type="entry name" value="FeS_cluster_insertion_CS"/>
</dbReference>
<dbReference type="InterPro" id="IPR016092">
    <property type="entry name" value="ATAP"/>
</dbReference>
<comment type="subcellular location">
    <subcellularLocation>
        <location evidence="1">Mitochondrion</location>
    </subcellularLocation>
</comment>
<evidence type="ECO:0000256" key="5">
    <source>
        <dbReference type="ARBA" id="ARBA00023128"/>
    </source>
</evidence>
<evidence type="ECO:0000256" key="3">
    <source>
        <dbReference type="ARBA" id="ARBA00022723"/>
    </source>
</evidence>
<dbReference type="Gene3D" id="2.60.300.12">
    <property type="entry name" value="HesB-like domain"/>
    <property type="match status" value="1"/>
</dbReference>
<sequence>MVSSTTIARPFISFRALSFIRVSEIPSFARGSVFRQKFRFLSGASSISSDNNDTKLEITDRAIKQLNFIAQREKSSNNALRIAVDSGGCHGFQYFYNLMDSNAIKEDDVIFEKNGARVVVDEISLGLIKGSKLDYTEELIGSQFQVVDNPQATSGCGCGVSFEIKV</sequence>
<dbReference type="InterPro" id="IPR035903">
    <property type="entry name" value="HesB-like_dom_sf"/>
</dbReference>
<dbReference type="PANTHER" id="PTHR43011">
    <property type="entry name" value="IRON-SULFUR CLUSTER ASSEMBLY 2 HOMOLOG, MITOCHONDRIAL"/>
    <property type="match status" value="1"/>
</dbReference>
<dbReference type="PROSITE" id="PS01152">
    <property type="entry name" value="HESB"/>
    <property type="match status" value="1"/>
</dbReference>
<organism evidence="7 8">
    <name type="scientific">Gigaspora rosea</name>
    <dbReference type="NCBI Taxonomy" id="44941"/>
    <lineage>
        <taxon>Eukaryota</taxon>
        <taxon>Fungi</taxon>
        <taxon>Fungi incertae sedis</taxon>
        <taxon>Mucoromycota</taxon>
        <taxon>Glomeromycotina</taxon>
        <taxon>Glomeromycetes</taxon>
        <taxon>Diversisporales</taxon>
        <taxon>Gigasporaceae</taxon>
        <taxon>Gigaspora</taxon>
    </lineage>
</organism>
<keyword evidence="4" id="KW-0408">Iron</keyword>
<evidence type="ECO:0000313" key="8">
    <source>
        <dbReference type="Proteomes" id="UP000266673"/>
    </source>
</evidence>
<comment type="caution">
    <text evidence="7">The sequence shown here is derived from an EMBL/GenBank/DDBJ whole genome shotgun (WGS) entry which is preliminary data.</text>
</comment>
<evidence type="ECO:0000256" key="4">
    <source>
        <dbReference type="ARBA" id="ARBA00023004"/>
    </source>
</evidence>
<protein>
    <recommendedName>
        <fullName evidence="6">PID domain-containing protein</fullName>
    </recommendedName>
</protein>
<dbReference type="SUPFAM" id="SSF89360">
    <property type="entry name" value="HesB-like domain"/>
    <property type="match status" value="1"/>
</dbReference>
<keyword evidence="8" id="KW-1185">Reference proteome</keyword>
<keyword evidence="5" id="KW-0496">Mitochondrion</keyword>
<keyword evidence="3" id="KW-0479">Metal-binding</keyword>
<feature type="domain" description="PID" evidence="6">
    <location>
        <begin position="51"/>
        <end position="92"/>
    </location>
</feature>
<evidence type="ECO:0000256" key="2">
    <source>
        <dbReference type="ARBA" id="ARBA00006718"/>
    </source>
</evidence>
<dbReference type="EMBL" id="QKWP01000717">
    <property type="protein sequence ID" value="RIB15863.1"/>
    <property type="molecule type" value="Genomic_DNA"/>
</dbReference>
<dbReference type="FunFam" id="2.60.300.12:FF:000006">
    <property type="entry name" value="Iron-sulfur cluster assembly 2 mitochondrial"/>
    <property type="match status" value="1"/>
</dbReference>
<dbReference type="GO" id="GO:0005506">
    <property type="term" value="F:iron ion binding"/>
    <property type="evidence" value="ECO:0007669"/>
    <property type="project" value="TreeGrafter"/>
</dbReference>
<dbReference type="GO" id="GO:0051537">
    <property type="term" value="F:2 iron, 2 sulfur cluster binding"/>
    <property type="evidence" value="ECO:0007669"/>
    <property type="project" value="TreeGrafter"/>
</dbReference>
<evidence type="ECO:0000256" key="1">
    <source>
        <dbReference type="ARBA" id="ARBA00004173"/>
    </source>
</evidence>
<dbReference type="NCBIfam" id="TIGR00049">
    <property type="entry name" value="iron-sulfur cluster assembly accessory protein"/>
    <property type="match status" value="1"/>
</dbReference>
<accession>A0A397V7C3</accession>
<dbReference type="InterPro" id="IPR006020">
    <property type="entry name" value="PTB/PI_dom"/>
</dbReference>
<dbReference type="GO" id="GO:0120510">
    <property type="term" value="C:mitochondrial [4Fe-4S] assembly complex"/>
    <property type="evidence" value="ECO:0007669"/>
    <property type="project" value="UniProtKB-ARBA"/>
</dbReference>
<dbReference type="STRING" id="44941.A0A397V7C3"/>
<dbReference type="PANTHER" id="PTHR43011:SF1">
    <property type="entry name" value="IRON-SULFUR CLUSTER ASSEMBLY 2 HOMOLOG, MITOCHONDRIAL"/>
    <property type="match status" value="1"/>
</dbReference>
<dbReference type="GO" id="GO:0051539">
    <property type="term" value="F:4 iron, 4 sulfur cluster binding"/>
    <property type="evidence" value="ECO:0007669"/>
    <property type="project" value="TreeGrafter"/>
</dbReference>
<gene>
    <name evidence="7" type="ORF">C2G38_2092320</name>
</gene>
<reference evidence="7 8" key="1">
    <citation type="submission" date="2018-06" db="EMBL/GenBank/DDBJ databases">
        <title>Comparative genomics reveals the genomic features of Rhizophagus irregularis, R. cerebriforme, R. diaphanum and Gigaspora rosea, and their symbiotic lifestyle signature.</title>
        <authorList>
            <person name="Morin E."/>
            <person name="San Clemente H."/>
            <person name="Chen E.C.H."/>
            <person name="De La Providencia I."/>
            <person name="Hainaut M."/>
            <person name="Kuo A."/>
            <person name="Kohler A."/>
            <person name="Murat C."/>
            <person name="Tang N."/>
            <person name="Roy S."/>
            <person name="Loubradou J."/>
            <person name="Henrissat B."/>
            <person name="Grigoriev I.V."/>
            <person name="Corradi N."/>
            <person name="Roux C."/>
            <person name="Martin F.M."/>
        </authorList>
    </citation>
    <scope>NUCLEOTIDE SEQUENCE [LARGE SCALE GENOMIC DNA]</scope>
    <source>
        <strain evidence="7 8">DAOM 194757</strain>
    </source>
</reference>
<dbReference type="PROSITE" id="PS01179">
    <property type="entry name" value="PID"/>
    <property type="match status" value="1"/>
</dbReference>
<dbReference type="OrthoDB" id="1938621at2759"/>
<comment type="similarity">
    <text evidence="2">Belongs to the HesB/IscA family.</text>
</comment>
<evidence type="ECO:0000259" key="6">
    <source>
        <dbReference type="PROSITE" id="PS01179"/>
    </source>
</evidence>
<dbReference type="InterPro" id="IPR000361">
    <property type="entry name" value="ATAP_core_dom"/>
</dbReference>
<name>A0A397V7C3_9GLOM</name>
<proteinExistence type="inferred from homology"/>
<dbReference type="Proteomes" id="UP000266673">
    <property type="component" value="Unassembled WGS sequence"/>
</dbReference>
<dbReference type="GO" id="GO:0016226">
    <property type="term" value="P:iron-sulfur cluster assembly"/>
    <property type="evidence" value="ECO:0007669"/>
    <property type="project" value="InterPro"/>
</dbReference>
<evidence type="ECO:0000313" key="7">
    <source>
        <dbReference type="EMBL" id="RIB15863.1"/>
    </source>
</evidence>